<dbReference type="Proteomes" id="UP000028045">
    <property type="component" value="Unassembled WGS sequence"/>
</dbReference>
<dbReference type="AlphaFoldDB" id="A0A084AX95"/>
<evidence type="ECO:0000313" key="1">
    <source>
        <dbReference type="EMBL" id="KEY69924.1"/>
    </source>
</evidence>
<dbReference type="HOGENOM" id="CLU_2623609_0_0_1"/>
<dbReference type="EMBL" id="KL648503">
    <property type="protein sequence ID" value="KEY69924.1"/>
    <property type="molecule type" value="Genomic_DNA"/>
</dbReference>
<keyword evidence="2" id="KW-1185">Reference proteome</keyword>
<reference evidence="1 2" key="1">
    <citation type="journal article" date="2014" name="BMC Genomics">
        <title>Comparative genome sequencing reveals chemotype-specific gene clusters in the toxigenic black mold Stachybotrys.</title>
        <authorList>
            <person name="Semeiks J."/>
            <person name="Borek D."/>
            <person name="Otwinowski Z."/>
            <person name="Grishin N.V."/>
        </authorList>
    </citation>
    <scope>NUCLEOTIDE SEQUENCE [LARGE SCALE GENOMIC DNA]</scope>
    <source>
        <strain evidence="2">CBS 109288 / IBT 7711</strain>
    </source>
</reference>
<name>A0A084AX95_STACB</name>
<protein>
    <submittedName>
        <fullName evidence="1">Uncharacterized protein</fullName>
    </submittedName>
</protein>
<evidence type="ECO:0000313" key="2">
    <source>
        <dbReference type="Proteomes" id="UP000028045"/>
    </source>
</evidence>
<gene>
    <name evidence="1" type="ORF">S7711_06460</name>
</gene>
<organism evidence="1 2">
    <name type="scientific">Stachybotrys chartarum (strain CBS 109288 / IBT 7711)</name>
    <name type="common">Toxic black mold</name>
    <name type="synonym">Stilbospora chartarum</name>
    <dbReference type="NCBI Taxonomy" id="1280523"/>
    <lineage>
        <taxon>Eukaryota</taxon>
        <taxon>Fungi</taxon>
        <taxon>Dikarya</taxon>
        <taxon>Ascomycota</taxon>
        <taxon>Pezizomycotina</taxon>
        <taxon>Sordariomycetes</taxon>
        <taxon>Hypocreomycetidae</taxon>
        <taxon>Hypocreales</taxon>
        <taxon>Stachybotryaceae</taxon>
        <taxon>Stachybotrys</taxon>
    </lineage>
</organism>
<accession>A0A084AX95</accession>
<proteinExistence type="predicted"/>
<sequence>MAKRHGISESALERLAETYPSATIVHGLLDDEALVMKEAAAADIVLRKASTYLLETPALRDVEILGNAFRLVYDRALG</sequence>